<protein>
    <submittedName>
        <fullName evidence="1">Orf33</fullName>
    </submittedName>
</protein>
<dbReference type="AlphaFoldDB" id="I1TIE1"/>
<geneLocation type="mitochondrion" evidence="1"/>
<name>I1TIE1_DAUCS</name>
<accession>I1TIE1</accession>
<dbReference type="EMBL" id="JQ248574">
    <property type="protein sequence ID" value="AEY81171.1"/>
    <property type="molecule type" value="Genomic_DNA"/>
</dbReference>
<reference evidence="1" key="1">
    <citation type="journal article" date="2012" name="BMC Plant Biol.">
        <title>De novo assembly of the carrot mitochondrial genome using next generation sequencing of whole genomic DNA provides first evidence of DNA transfer into an angiosperm plastid genome.</title>
        <authorList>
            <person name="Iorizzo M."/>
            <person name="Senalik D."/>
            <person name="Szklarczyk M."/>
            <person name="Grzebelus D."/>
            <person name="Spooner D."/>
            <person name="Simon P."/>
        </authorList>
    </citation>
    <scope>NUCLEOTIDE SEQUENCE</scope>
    <source>
        <tissue evidence="1">Leaf</tissue>
    </source>
</reference>
<sequence>MLLRASGNYLLPLVEHLSKPTAHKSYKCSVLERSFSLLYLIFFSFRTLRLYELLSIRWQTVCAAFGSSPSCAYNAWQVNFPGVAVVRRAIPSVLVTKCPECLCLFLSPSGHPFLKP</sequence>
<evidence type="ECO:0000313" key="1">
    <source>
        <dbReference type="EMBL" id="AEY81171.1"/>
    </source>
</evidence>
<proteinExistence type="predicted"/>
<gene>
    <name evidence="1" type="primary">orf33</name>
</gene>
<keyword evidence="1" id="KW-0496">Mitochondrion</keyword>
<organism evidence="1">
    <name type="scientific">Daucus carota subsp. sativus</name>
    <name type="common">Carrot</name>
    <dbReference type="NCBI Taxonomy" id="79200"/>
    <lineage>
        <taxon>Eukaryota</taxon>
        <taxon>Viridiplantae</taxon>
        <taxon>Streptophyta</taxon>
        <taxon>Embryophyta</taxon>
        <taxon>Tracheophyta</taxon>
        <taxon>Spermatophyta</taxon>
        <taxon>Magnoliopsida</taxon>
        <taxon>eudicotyledons</taxon>
        <taxon>Gunneridae</taxon>
        <taxon>Pentapetalae</taxon>
        <taxon>asterids</taxon>
        <taxon>campanulids</taxon>
        <taxon>Apiales</taxon>
        <taxon>Apiaceae</taxon>
        <taxon>Apioideae</taxon>
        <taxon>Scandiceae</taxon>
        <taxon>Daucinae</taxon>
        <taxon>Daucus</taxon>
        <taxon>Daucus sect. Daucus</taxon>
    </lineage>
</organism>